<protein>
    <submittedName>
        <fullName evidence="3">Potassium channel protein</fullName>
    </submittedName>
</protein>
<dbReference type="RefSeq" id="WP_016400158.1">
    <property type="nucleotide sequence ID" value="NZ_BARX01000002.1"/>
</dbReference>
<dbReference type="GO" id="GO:0034220">
    <property type="term" value="P:monoatomic ion transmembrane transport"/>
    <property type="evidence" value="ECO:0007669"/>
    <property type="project" value="UniProtKB-KW"/>
</dbReference>
<dbReference type="PROSITE" id="PS51257">
    <property type="entry name" value="PROKAR_LIPOPROTEIN"/>
    <property type="match status" value="1"/>
</dbReference>
<sequence>MKKLMDWSKKNNFYFLTIALVGYIFLAACLDQFWQGDGFRFLQIAMVLVLAAGVWQAKGKRLWYVTGIGFLFTTSVLAFFSYWFEAEGLVSLYLTIVFCYLVLTTWTALKQVLFTGHIDSNKIVGAICIFLLIGLGWAHLYTILNFWLNDAFNGVPKEHWSTQMTDFIYFSFVTLTTLGYGEITPNTPISRFFTFSEAVFGQFYMAILVASLVGARMSERESERD</sequence>
<evidence type="ECO:0000313" key="3">
    <source>
        <dbReference type="EMBL" id="GAD00390.1"/>
    </source>
</evidence>
<keyword evidence="3" id="KW-0407">Ion channel</keyword>
<accession>R9PG89</accession>
<dbReference type="Proteomes" id="UP000014461">
    <property type="component" value="Unassembled WGS sequence"/>
</dbReference>
<feature type="domain" description="Potassium channel" evidence="2">
    <location>
        <begin position="144"/>
        <end position="213"/>
    </location>
</feature>
<evidence type="ECO:0000259" key="2">
    <source>
        <dbReference type="Pfam" id="PF07885"/>
    </source>
</evidence>
<gene>
    <name evidence="3" type="ORF">AALB_0470</name>
</gene>
<feature type="transmembrane region" description="Helical" evidence="1">
    <location>
        <begin position="12"/>
        <end position="33"/>
    </location>
</feature>
<evidence type="ECO:0000256" key="1">
    <source>
        <dbReference type="SAM" id="Phobius"/>
    </source>
</evidence>
<keyword evidence="3" id="KW-0813">Transport</keyword>
<feature type="transmembrane region" description="Helical" evidence="1">
    <location>
        <begin position="195"/>
        <end position="215"/>
    </location>
</feature>
<dbReference type="OrthoDB" id="9813518at2"/>
<reference evidence="3" key="1">
    <citation type="journal article" date="2013" name="Genome Announc.">
        <title>Draft Genome Sequence of Agarivorans albus Strain MKT 106T, an Agarolytic Marine Bacterium.</title>
        <authorList>
            <person name="Yasuike M."/>
            <person name="Nakamura Y."/>
            <person name="Kai W."/>
            <person name="Fujiwara A."/>
            <person name="Fukui Y."/>
            <person name="Satomi M."/>
            <person name="Sano M."/>
        </authorList>
    </citation>
    <scope>NUCLEOTIDE SEQUENCE [LARGE SCALE GENOMIC DNA]</scope>
</reference>
<evidence type="ECO:0000313" key="4">
    <source>
        <dbReference type="Proteomes" id="UP000014461"/>
    </source>
</evidence>
<dbReference type="EMBL" id="BARX01000002">
    <property type="protein sequence ID" value="GAD00390.1"/>
    <property type="molecule type" value="Genomic_DNA"/>
</dbReference>
<keyword evidence="1" id="KW-0472">Membrane</keyword>
<dbReference type="InterPro" id="IPR013099">
    <property type="entry name" value="K_chnl_dom"/>
</dbReference>
<feature type="transmembrane region" description="Helical" evidence="1">
    <location>
        <begin position="121"/>
        <end position="147"/>
    </location>
</feature>
<dbReference type="AlphaFoldDB" id="R9PG89"/>
<dbReference type="Gene3D" id="1.10.287.70">
    <property type="match status" value="1"/>
</dbReference>
<comment type="caution">
    <text evidence="3">The sequence shown here is derived from an EMBL/GenBank/DDBJ whole genome shotgun (WGS) entry which is preliminary data.</text>
</comment>
<name>R9PG89_AGAAL</name>
<feature type="transmembrane region" description="Helical" evidence="1">
    <location>
        <begin position="39"/>
        <end position="55"/>
    </location>
</feature>
<dbReference type="Pfam" id="PF07885">
    <property type="entry name" value="Ion_trans_2"/>
    <property type="match status" value="1"/>
</dbReference>
<dbReference type="SUPFAM" id="SSF81324">
    <property type="entry name" value="Voltage-gated potassium channels"/>
    <property type="match status" value="1"/>
</dbReference>
<keyword evidence="1" id="KW-1133">Transmembrane helix</keyword>
<organism evidence="3 4">
    <name type="scientific">Agarivorans albus MKT 106</name>
    <dbReference type="NCBI Taxonomy" id="1331007"/>
    <lineage>
        <taxon>Bacteria</taxon>
        <taxon>Pseudomonadati</taxon>
        <taxon>Pseudomonadota</taxon>
        <taxon>Gammaproteobacteria</taxon>
        <taxon>Alteromonadales</taxon>
        <taxon>Alteromonadaceae</taxon>
        <taxon>Agarivorans</taxon>
    </lineage>
</organism>
<keyword evidence="1" id="KW-0812">Transmembrane</keyword>
<keyword evidence="4" id="KW-1185">Reference proteome</keyword>
<keyword evidence="3" id="KW-0406">Ion transport</keyword>
<dbReference type="STRING" id="1331007.AALB_0470"/>
<feature type="transmembrane region" description="Helical" evidence="1">
    <location>
        <begin position="90"/>
        <end position="109"/>
    </location>
</feature>
<feature type="transmembrane region" description="Helical" evidence="1">
    <location>
        <begin position="62"/>
        <end position="84"/>
    </location>
</feature>
<proteinExistence type="predicted"/>